<dbReference type="InterPro" id="IPR014710">
    <property type="entry name" value="RmlC-like_jellyroll"/>
</dbReference>
<dbReference type="Proteomes" id="UP000062973">
    <property type="component" value="Chromosome"/>
</dbReference>
<feature type="compositionally biased region" description="Basic and acidic residues" evidence="1">
    <location>
        <begin position="120"/>
        <end position="131"/>
    </location>
</feature>
<reference evidence="2 3" key="1">
    <citation type="submission" date="2014-07" db="EMBL/GenBank/DDBJ databases">
        <title>Whole Genome Sequence of the Amycolatopsis methanolica 239.</title>
        <authorList>
            <person name="Tang B."/>
        </authorList>
    </citation>
    <scope>NUCLEOTIDE SEQUENCE [LARGE SCALE GENOMIC DNA]</scope>
    <source>
        <strain evidence="2 3">239</strain>
    </source>
</reference>
<gene>
    <name evidence="2" type="ORF">AMETH_6071</name>
</gene>
<evidence type="ECO:0000313" key="2">
    <source>
        <dbReference type="EMBL" id="AIJ26163.1"/>
    </source>
</evidence>
<protein>
    <submittedName>
        <fullName evidence="2">Procyclic form-specific polypeptide B-alpha</fullName>
    </submittedName>
</protein>
<organism evidence="2 3">
    <name type="scientific">Amycolatopsis methanolica 239</name>
    <dbReference type="NCBI Taxonomy" id="1068978"/>
    <lineage>
        <taxon>Bacteria</taxon>
        <taxon>Bacillati</taxon>
        <taxon>Actinomycetota</taxon>
        <taxon>Actinomycetes</taxon>
        <taxon>Pseudonocardiales</taxon>
        <taxon>Pseudonocardiaceae</taxon>
        <taxon>Amycolatopsis</taxon>
        <taxon>Amycolatopsis methanolica group</taxon>
    </lineage>
</organism>
<dbReference type="SUPFAM" id="SSF51182">
    <property type="entry name" value="RmlC-like cupins"/>
    <property type="match status" value="1"/>
</dbReference>
<dbReference type="KEGG" id="amq:AMETH_6071"/>
<dbReference type="STRING" id="1068978.AMETH_6071"/>
<keyword evidence="3" id="KW-1185">Reference proteome</keyword>
<dbReference type="EMBL" id="CP009110">
    <property type="protein sequence ID" value="AIJ26163.1"/>
    <property type="molecule type" value="Genomic_DNA"/>
</dbReference>
<accession>A0A076N000</accession>
<name>A0A076N000_AMYME</name>
<dbReference type="Gene3D" id="2.60.120.10">
    <property type="entry name" value="Jelly Rolls"/>
    <property type="match status" value="1"/>
</dbReference>
<proteinExistence type="predicted"/>
<evidence type="ECO:0000256" key="1">
    <source>
        <dbReference type="SAM" id="MobiDB-lite"/>
    </source>
</evidence>
<dbReference type="InterPro" id="IPR011051">
    <property type="entry name" value="RmlC_Cupin_sf"/>
</dbReference>
<evidence type="ECO:0000313" key="3">
    <source>
        <dbReference type="Proteomes" id="UP000062973"/>
    </source>
</evidence>
<dbReference type="HOGENOM" id="CLU_131559_0_0_11"/>
<dbReference type="PATRIC" id="fig|1068978.7.peg.6523"/>
<dbReference type="eggNOG" id="COG4309">
    <property type="taxonomic scope" value="Bacteria"/>
</dbReference>
<feature type="region of interest" description="Disordered" evidence="1">
    <location>
        <begin position="106"/>
        <end position="131"/>
    </location>
</feature>
<sequence length="131" mass="13650">MLCDAHATLADTAVPAGVLWRLTETDRQLDANLVRLAPGEDVGTHAESALDVLLVVIAGTGMLTTGDGALALTEGAVTWLPKGSTRAIAAGAHGLAYLTVHRRRPGLRIGSRPPGWPEQANRRAAGETDLP</sequence>
<dbReference type="AlphaFoldDB" id="A0A076N000"/>